<comment type="pathway">
    <text evidence="1 9">Fermentation; pyruvate fermentation to lactate; (S)-lactate from pyruvate: step 1/1.</text>
</comment>
<dbReference type="GO" id="GO:0006089">
    <property type="term" value="P:lactate metabolic process"/>
    <property type="evidence" value="ECO:0007669"/>
    <property type="project" value="TreeGrafter"/>
</dbReference>
<dbReference type="HAMAP" id="MF_00488">
    <property type="entry name" value="Lactate_dehydrog"/>
    <property type="match status" value="1"/>
</dbReference>
<evidence type="ECO:0000256" key="5">
    <source>
        <dbReference type="ARBA" id="ARBA00023027"/>
    </source>
</evidence>
<feature type="active site" description="Proton acceptor" evidence="7">
    <location>
        <position position="196"/>
    </location>
</feature>
<comment type="caution">
    <text evidence="12">The sequence shown here is derived from an EMBL/GenBank/DDBJ whole genome shotgun (WGS) entry which is preliminary data.</text>
</comment>
<evidence type="ECO:0000256" key="4">
    <source>
        <dbReference type="ARBA" id="ARBA00023002"/>
    </source>
</evidence>
<dbReference type="EC" id="1.1.1.27" evidence="3 9"/>
<dbReference type="PRINTS" id="PR00086">
    <property type="entry name" value="LLDHDRGNASE"/>
</dbReference>
<dbReference type="SUPFAM" id="SSF56327">
    <property type="entry name" value="LDH C-terminal domain-like"/>
    <property type="match status" value="1"/>
</dbReference>
<dbReference type="PANTHER" id="PTHR43128">
    <property type="entry name" value="L-2-HYDROXYCARBOXYLATE DEHYDROGENASE (NAD(P)(+))"/>
    <property type="match status" value="1"/>
</dbReference>
<evidence type="ECO:0000259" key="11">
    <source>
        <dbReference type="Pfam" id="PF02866"/>
    </source>
</evidence>
<evidence type="ECO:0000256" key="3">
    <source>
        <dbReference type="ARBA" id="ARBA00012967"/>
    </source>
</evidence>
<dbReference type="FunFam" id="3.40.50.720:FF:000018">
    <property type="entry name" value="Malate dehydrogenase"/>
    <property type="match status" value="1"/>
</dbReference>
<keyword evidence="4 9" id="KW-0560">Oxidoreductase</keyword>
<reference evidence="12" key="1">
    <citation type="submission" date="2023-01" db="EMBL/GenBank/DDBJ databases">
        <title>Exophiala dermititidis isolated from Cystic Fibrosis Patient.</title>
        <authorList>
            <person name="Kurbessoian T."/>
            <person name="Crocker A."/>
            <person name="Murante D."/>
            <person name="Hogan D.A."/>
            <person name="Stajich J.E."/>
        </authorList>
    </citation>
    <scope>NUCLEOTIDE SEQUENCE</scope>
    <source>
        <strain evidence="12">Ex8</strain>
    </source>
</reference>
<protein>
    <recommendedName>
        <fullName evidence="3 9">L-lactate dehydrogenase</fullName>
        <ecNumber evidence="3 9">1.1.1.27</ecNumber>
    </recommendedName>
</protein>
<evidence type="ECO:0000313" key="12">
    <source>
        <dbReference type="EMBL" id="KAJ8995218.1"/>
    </source>
</evidence>
<dbReference type="PANTHER" id="PTHR43128:SF16">
    <property type="entry name" value="L-LACTATE DEHYDROGENASE"/>
    <property type="match status" value="1"/>
</dbReference>
<evidence type="ECO:0000256" key="2">
    <source>
        <dbReference type="ARBA" id="ARBA00006054"/>
    </source>
</evidence>
<dbReference type="NCBIfam" id="TIGR01771">
    <property type="entry name" value="L-LDH-NAD"/>
    <property type="match status" value="1"/>
</dbReference>
<dbReference type="Gene3D" id="3.90.110.10">
    <property type="entry name" value="Lactate dehydrogenase/glycoside hydrolase, family 4, C-terminal"/>
    <property type="match status" value="1"/>
</dbReference>
<organism evidence="12 13">
    <name type="scientific">Exophiala dermatitidis</name>
    <name type="common">Black yeast-like fungus</name>
    <name type="synonym">Wangiella dermatitidis</name>
    <dbReference type="NCBI Taxonomy" id="5970"/>
    <lineage>
        <taxon>Eukaryota</taxon>
        <taxon>Fungi</taxon>
        <taxon>Dikarya</taxon>
        <taxon>Ascomycota</taxon>
        <taxon>Pezizomycotina</taxon>
        <taxon>Eurotiomycetes</taxon>
        <taxon>Chaetothyriomycetidae</taxon>
        <taxon>Chaetothyriales</taxon>
        <taxon>Herpotrichiellaceae</taxon>
        <taxon>Exophiala</taxon>
    </lineage>
</organism>
<dbReference type="Proteomes" id="UP001161757">
    <property type="component" value="Unassembled WGS sequence"/>
</dbReference>
<comment type="catalytic activity">
    <reaction evidence="6 9">
        <text>(S)-lactate + NAD(+) = pyruvate + NADH + H(+)</text>
        <dbReference type="Rhea" id="RHEA:23444"/>
        <dbReference type="ChEBI" id="CHEBI:15361"/>
        <dbReference type="ChEBI" id="CHEBI:15378"/>
        <dbReference type="ChEBI" id="CHEBI:16651"/>
        <dbReference type="ChEBI" id="CHEBI:57540"/>
        <dbReference type="ChEBI" id="CHEBI:57945"/>
        <dbReference type="EC" id="1.1.1.27"/>
    </reaction>
</comment>
<dbReference type="InterPro" id="IPR011304">
    <property type="entry name" value="L-lactate_DH"/>
</dbReference>
<evidence type="ECO:0000256" key="8">
    <source>
        <dbReference type="PIRSR" id="PIRSR000102-3"/>
    </source>
</evidence>
<feature type="domain" description="Lactate/malate dehydrogenase C-terminal" evidence="11">
    <location>
        <begin position="166"/>
        <end position="328"/>
    </location>
</feature>
<dbReference type="InterPro" id="IPR036291">
    <property type="entry name" value="NAD(P)-bd_dom_sf"/>
</dbReference>
<name>A0AAN6IYX5_EXODE</name>
<dbReference type="InterPro" id="IPR015955">
    <property type="entry name" value="Lactate_DH/Glyco_Ohase_4_C"/>
</dbReference>
<dbReference type="CDD" id="cd05292">
    <property type="entry name" value="LDH_2"/>
    <property type="match status" value="1"/>
</dbReference>
<dbReference type="GO" id="GO:0005737">
    <property type="term" value="C:cytoplasm"/>
    <property type="evidence" value="ECO:0007669"/>
    <property type="project" value="InterPro"/>
</dbReference>
<gene>
    <name evidence="12" type="ORF">HRR80_001906</name>
</gene>
<feature type="binding site" evidence="8">
    <location>
        <position position="116"/>
    </location>
    <ligand>
        <name>NAD(+)</name>
        <dbReference type="ChEBI" id="CHEBI:57540"/>
    </ligand>
</feature>
<feature type="binding site" evidence="8">
    <location>
        <begin position="31"/>
        <end position="36"/>
    </location>
    <ligand>
        <name>NAD(+)</name>
        <dbReference type="ChEBI" id="CHEBI:57540"/>
    </ligand>
</feature>
<evidence type="ECO:0000256" key="7">
    <source>
        <dbReference type="PIRSR" id="PIRSR000102-1"/>
    </source>
</evidence>
<sequence length="333" mass="36028">MIALMANPKKNLPKKGIQSRNLEPVKVAIVGVGNVGASTAYGLLLSGLAAEIVLIDVNKKKAEGEAMDLSHAAPFSHQTHIWAGDYTDCAGASIVIITAGINQQPGQTRMDLVKANVSVFRELIPQIASHAPDTILVVATNPVDVLTYAAWKLSGFPLHRVLGSGTTLDTARFRFELGNYFKIDPQSVHADIIGEHGDTELPVWSLASISGMHLRAYCRQASREYDENAMNQCFLATKNAAYDIIQRKGWTDKGVATALVRIVETILRDEDTILTVSTPRDYPGTGVTAFSVPSKITRDGVFQTFDLLLNPEEEAKLRESAKSISAVIGSLSL</sequence>
<keyword evidence="5 8" id="KW-0520">NAD</keyword>
<comment type="similarity">
    <text evidence="2">Belongs to the LDH/MDH superfamily. LDH family.</text>
</comment>
<evidence type="ECO:0000256" key="9">
    <source>
        <dbReference type="RuleBase" id="RU000496"/>
    </source>
</evidence>
<dbReference type="PIRSF" id="PIRSF000102">
    <property type="entry name" value="Lac_mal_DH"/>
    <property type="match status" value="1"/>
</dbReference>
<dbReference type="InterPro" id="IPR022383">
    <property type="entry name" value="Lactate/malate_DH_C"/>
</dbReference>
<evidence type="ECO:0000259" key="10">
    <source>
        <dbReference type="Pfam" id="PF00056"/>
    </source>
</evidence>
<dbReference type="InterPro" id="IPR018177">
    <property type="entry name" value="L-lactate_DH_AS"/>
</dbReference>
<dbReference type="PROSITE" id="PS00064">
    <property type="entry name" value="L_LDH"/>
    <property type="match status" value="1"/>
</dbReference>
<accession>A0AAN6IYX5</accession>
<dbReference type="Pfam" id="PF00056">
    <property type="entry name" value="Ldh_1_N"/>
    <property type="match status" value="1"/>
</dbReference>
<dbReference type="GO" id="GO:0004459">
    <property type="term" value="F:L-lactate dehydrogenase (NAD+) activity"/>
    <property type="evidence" value="ECO:0007669"/>
    <property type="project" value="UniProtKB-EC"/>
</dbReference>
<dbReference type="InterPro" id="IPR001236">
    <property type="entry name" value="Lactate/malate_DH_N"/>
</dbReference>
<evidence type="ECO:0000256" key="6">
    <source>
        <dbReference type="ARBA" id="ARBA00049258"/>
    </source>
</evidence>
<dbReference type="Gene3D" id="3.40.50.720">
    <property type="entry name" value="NAD(P)-binding Rossmann-like Domain"/>
    <property type="match status" value="1"/>
</dbReference>
<dbReference type="SUPFAM" id="SSF51735">
    <property type="entry name" value="NAD(P)-binding Rossmann-fold domains"/>
    <property type="match status" value="1"/>
</dbReference>
<dbReference type="Pfam" id="PF02866">
    <property type="entry name" value="Ldh_1_C"/>
    <property type="match status" value="1"/>
</dbReference>
<proteinExistence type="inferred from homology"/>
<dbReference type="AlphaFoldDB" id="A0AAN6IYX5"/>
<dbReference type="NCBIfam" id="NF000824">
    <property type="entry name" value="PRK00066.1"/>
    <property type="match status" value="1"/>
</dbReference>
<evidence type="ECO:0000313" key="13">
    <source>
        <dbReference type="Proteomes" id="UP001161757"/>
    </source>
</evidence>
<feature type="binding site" evidence="8">
    <location>
        <position position="56"/>
    </location>
    <ligand>
        <name>NAD(+)</name>
        <dbReference type="ChEBI" id="CHEBI:57540"/>
    </ligand>
</feature>
<evidence type="ECO:0000256" key="1">
    <source>
        <dbReference type="ARBA" id="ARBA00004843"/>
    </source>
</evidence>
<feature type="domain" description="Lactate/malate dehydrogenase N-terminal" evidence="10">
    <location>
        <begin position="25"/>
        <end position="163"/>
    </location>
</feature>
<dbReference type="InterPro" id="IPR001557">
    <property type="entry name" value="L-lactate/malate_DH"/>
</dbReference>
<dbReference type="EMBL" id="JAJGCB010000002">
    <property type="protein sequence ID" value="KAJ8995218.1"/>
    <property type="molecule type" value="Genomic_DNA"/>
</dbReference>